<evidence type="ECO:0000256" key="1">
    <source>
        <dbReference type="ARBA" id="ARBA00004651"/>
    </source>
</evidence>
<evidence type="ECO:0000313" key="11">
    <source>
        <dbReference type="EMBL" id="RGD86795.1"/>
    </source>
</evidence>
<sequence length="427" mass="46115">MQKLMDKMENVLAPLATKIGSNKILKAISTAFNLIMPLIILGAIFTLLSTLSLDAYQQFLADSGVGTVLSLVGKFTTDMLAVYVSFTAAYAFIRNEGMNTDAIPAGLLSILAFFIMTPLANIVVEETTTSYIAFDYLGSKGLFTALIVGILVGYIYTFVVKRGWIIKMPEGVPPTVAKSFNALIPGFVITTVFLIINGAFASLTGVTFSEWFYGIIATPLSALLGSLITYMVLTLLASVFWFFGIHGGQVTIPFSMMLFMQAGVENQAAFASGAPMQNIITVGLLYFLMLGGIGNTLGLSIDMLLAKSNRYKTLGRLAILPSCCSINEPIVFGLPLILNPIMALPYFLVPQINILITYFAMKSGLVSLPRIAMGATGTPVLLDGWLICGVSGIILEIVLIIVSAILYYPFFKTQDNIALKEEAQIKE</sequence>
<dbReference type="NCBIfam" id="TIGR00410">
    <property type="entry name" value="lacE"/>
    <property type="match status" value="1"/>
</dbReference>
<evidence type="ECO:0000256" key="6">
    <source>
        <dbReference type="ARBA" id="ARBA00022989"/>
    </source>
</evidence>
<keyword evidence="4 8" id="KW-0762">Sugar transport</keyword>
<feature type="transmembrane region" description="Helical" evidence="9">
    <location>
        <begin position="71"/>
        <end position="93"/>
    </location>
</feature>
<protein>
    <recommendedName>
        <fullName evidence="8">Permease IIC component</fullName>
    </recommendedName>
</protein>
<dbReference type="GO" id="GO:0008982">
    <property type="term" value="F:protein-N(PI)-phosphohistidine-sugar phosphotransferase activity"/>
    <property type="evidence" value="ECO:0007669"/>
    <property type="project" value="UniProtKB-UniRule"/>
</dbReference>
<dbReference type="InterPro" id="IPR003352">
    <property type="entry name" value="PTS_EIIC"/>
</dbReference>
<feature type="transmembrane region" description="Helical" evidence="9">
    <location>
        <begin position="105"/>
        <end position="124"/>
    </location>
</feature>
<feature type="transmembrane region" description="Helical" evidence="9">
    <location>
        <begin position="212"/>
        <end position="233"/>
    </location>
</feature>
<feature type="domain" description="PTS EIIC type-3" evidence="10">
    <location>
        <begin position="8"/>
        <end position="410"/>
    </location>
</feature>
<evidence type="ECO:0000256" key="4">
    <source>
        <dbReference type="ARBA" id="ARBA00022597"/>
    </source>
</evidence>
<feature type="transmembrane region" description="Helical" evidence="9">
    <location>
        <begin position="279"/>
        <end position="305"/>
    </location>
</feature>
<evidence type="ECO:0000313" key="12">
    <source>
        <dbReference type="Proteomes" id="UP000261032"/>
    </source>
</evidence>
<evidence type="ECO:0000256" key="7">
    <source>
        <dbReference type="ARBA" id="ARBA00023136"/>
    </source>
</evidence>
<comment type="function">
    <text evidence="8">The phosphoenolpyruvate-dependent sugar phosphotransferase system (PTS), a major carbohydrate active -transport system, catalyzes the phosphorylation of incoming sugar substrates concomitant with their translocation across the cell membrane.</text>
</comment>
<dbReference type="Proteomes" id="UP000261032">
    <property type="component" value="Unassembled WGS sequence"/>
</dbReference>
<feature type="transmembrane region" description="Helical" evidence="9">
    <location>
        <begin position="240"/>
        <end position="259"/>
    </location>
</feature>
<reference evidence="11 12" key="1">
    <citation type="submission" date="2018-08" db="EMBL/GenBank/DDBJ databases">
        <title>A genome reference for cultivated species of the human gut microbiota.</title>
        <authorList>
            <person name="Zou Y."/>
            <person name="Xue W."/>
            <person name="Luo G."/>
        </authorList>
    </citation>
    <scope>NUCLEOTIDE SEQUENCE [LARGE SCALE GENOMIC DNA]</scope>
    <source>
        <strain evidence="11 12">OM06-4</strain>
    </source>
</reference>
<accession>A0A3E3EFV9</accession>
<dbReference type="InterPro" id="IPR004796">
    <property type="entry name" value="PTS_IIC_cello"/>
</dbReference>
<keyword evidence="6 9" id="KW-1133">Transmembrane helix</keyword>
<dbReference type="PROSITE" id="PS51105">
    <property type="entry name" value="PTS_EIIC_TYPE_3"/>
    <property type="match status" value="1"/>
</dbReference>
<dbReference type="GO" id="GO:1901264">
    <property type="term" value="P:carbohydrate derivative transport"/>
    <property type="evidence" value="ECO:0007669"/>
    <property type="project" value="TreeGrafter"/>
</dbReference>
<dbReference type="GO" id="GO:0005886">
    <property type="term" value="C:plasma membrane"/>
    <property type="evidence" value="ECO:0007669"/>
    <property type="project" value="UniProtKB-SubCell"/>
</dbReference>
<gene>
    <name evidence="11" type="ORF">DXB93_02965</name>
</gene>
<dbReference type="GO" id="GO:0009401">
    <property type="term" value="P:phosphoenolpyruvate-dependent sugar phosphotransferase system"/>
    <property type="evidence" value="ECO:0007669"/>
    <property type="project" value="InterPro"/>
</dbReference>
<evidence type="ECO:0000256" key="3">
    <source>
        <dbReference type="ARBA" id="ARBA00022475"/>
    </source>
</evidence>
<evidence type="ECO:0000256" key="5">
    <source>
        <dbReference type="ARBA" id="ARBA00022692"/>
    </source>
</evidence>
<dbReference type="EMBL" id="QUSL01000003">
    <property type="protein sequence ID" value="RGD86795.1"/>
    <property type="molecule type" value="Genomic_DNA"/>
</dbReference>
<organism evidence="11 12">
    <name type="scientific">Thomasclavelia ramosa</name>
    <dbReference type="NCBI Taxonomy" id="1547"/>
    <lineage>
        <taxon>Bacteria</taxon>
        <taxon>Bacillati</taxon>
        <taxon>Bacillota</taxon>
        <taxon>Erysipelotrichia</taxon>
        <taxon>Erysipelotrichales</taxon>
        <taxon>Coprobacillaceae</taxon>
        <taxon>Thomasclavelia</taxon>
    </lineage>
</organism>
<comment type="subcellular location">
    <subcellularLocation>
        <location evidence="1">Cell membrane</location>
        <topology evidence="1">Multi-pass membrane protein</topology>
    </subcellularLocation>
</comment>
<dbReference type="PANTHER" id="PTHR33989:SF4">
    <property type="entry name" value="PTS SYSTEM N,N'-DIACETYLCHITOBIOSE-SPECIFIC EIIC COMPONENT"/>
    <property type="match status" value="1"/>
</dbReference>
<feature type="transmembrane region" description="Helical" evidence="9">
    <location>
        <begin position="180"/>
        <end position="200"/>
    </location>
</feature>
<dbReference type="PANTHER" id="PTHR33989">
    <property type="match status" value="1"/>
</dbReference>
<feature type="transmembrane region" description="Helical" evidence="9">
    <location>
        <begin position="136"/>
        <end position="159"/>
    </location>
</feature>
<keyword evidence="3 8" id="KW-1003">Cell membrane</keyword>
<dbReference type="Pfam" id="PF02378">
    <property type="entry name" value="PTS_EIIC"/>
    <property type="match status" value="1"/>
</dbReference>
<evidence type="ECO:0000256" key="2">
    <source>
        <dbReference type="ARBA" id="ARBA00022448"/>
    </source>
</evidence>
<dbReference type="PIRSF" id="PIRSF006351">
    <property type="entry name" value="PTS_EIIC-Cellobiose"/>
    <property type="match status" value="1"/>
</dbReference>
<comment type="caution">
    <text evidence="11">The sequence shown here is derived from an EMBL/GenBank/DDBJ whole genome shotgun (WGS) entry which is preliminary data.</text>
</comment>
<evidence type="ECO:0000256" key="9">
    <source>
        <dbReference type="SAM" id="Phobius"/>
    </source>
</evidence>
<name>A0A3E3EFV9_9FIRM</name>
<dbReference type="AlphaFoldDB" id="A0A3E3EFV9"/>
<proteinExistence type="predicted"/>
<feature type="transmembrane region" description="Helical" evidence="9">
    <location>
        <begin position="382"/>
        <end position="410"/>
    </location>
</feature>
<keyword evidence="2 8" id="KW-0813">Transport</keyword>
<dbReference type="InterPro" id="IPR004501">
    <property type="entry name" value="PTS_EIIC_3"/>
</dbReference>
<evidence type="ECO:0000256" key="8">
    <source>
        <dbReference type="PIRNR" id="PIRNR006351"/>
    </source>
</evidence>
<dbReference type="InterPro" id="IPR051088">
    <property type="entry name" value="PTS_Sugar-EIIC/EIIB"/>
</dbReference>
<keyword evidence="7 8" id="KW-0472">Membrane</keyword>
<evidence type="ECO:0000259" key="10">
    <source>
        <dbReference type="PROSITE" id="PS51105"/>
    </source>
</evidence>
<feature type="transmembrane region" description="Helical" evidence="9">
    <location>
        <begin position="31"/>
        <end position="51"/>
    </location>
</feature>
<keyword evidence="5 9" id="KW-0812">Transmembrane</keyword>
<dbReference type="RefSeq" id="WP_117580457.1">
    <property type="nucleotide sequence ID" value="NZ_QUSL01000003.1"/>
</dbReference>